<evidence type="ECO:0000259" key="21">
    <source>
        <dbReference type="PROSITE" id="PS50125"/>
    </source>
</evidence>
<feature type="coiled-coil region" evidence="16">
    <location>
        <begin position="767"/>
        <end position="798"/>
    </location>
</feature>
<evidence type="ECO:0000256" key="10">
    <source>
        <dbReference type="ARBA" id="ARBA00023170"/>
    </source>
</evidence>
<evidence type="ECO:0000256" key="9">
    <source>
        <dbReference type="ARBA" id="ARBA00023136"/>
    </source>
</evidence>
<proteinExistence type="inferred from homology"/>
<feature type="chain" id="PRO_5045238649" description="Guanylate cyclase" evidence="19">
    <location>
        <begin position="24"/>
        <end position="1033"/>
    </location>
</feature>
<keyword evidence="5 19" id="KW-0732">Signal</keyword>
<dbReference type="PROSITE" id="PS50011">
    <property type="entry name" value="PROTEIN_KINASE_DOM"/>
    <property type="match status" value="1"/>
</dbReference>
<dbReference type="InterPro" id="IPR001828">
    <property type="entry name" value="ANF_lig-bd_rcpt"/>
</dbReference>
<dbReference type="InterPro" id="IPR029787">
    <property type="entry name" value="Nucleotide_cyclase"/>
</dbReference>
<evidence type="ECO:0000256" key="14">
    <source>
        <dbReference type="RuleBase" id="RU000405"/>
    </source>
</evidence>
<evidence type="ECO:0000259" key="20">
    <source>
        <dbReference type="PROSITE" id="PS50011"/>
    </source>
</evidence>
<accession>A0ABM1F2X4</accession>
<dbReference type="SMART" id="SM00044">
    <property type="entry name" value="CYCc"/>
    <property type="match status" value="1"/>
</dbReference>
<dbReference type="SUPFAM" id="SSF53822">
    <property type="entry name" value="Periplasmic binding protein-like I"/>
    <property type="match status" value="2"/>
</dbReference>
<dbReference type="SMART" id="SM00220">
    <property type="entry name" value="S_TKc"/>
    <property type="match status" value="1"/>
</dbReference>
<dbReference type="Pfam" id="PF07714">
    <property type="entry name" value="PK_Tyr_Ser-Thr"/>
    <property type="match status" value="1"/>
</dbReference>
<comment type="similarity">
    <text evidence="14">Belongs to the adenylyl cyclase class-4/guanylyl cyclase family.</text>
</comment>
<evidence type="ECO:0000256" key="8">
    <source>
        <dbReference type="ARBA" id="ARBA00023134"/>
    </source>
</evidence>
<feature type="domain" description="Guanylate cyclase" evidence="21">
    <location>
        <begin position="862"/>
        <end position="990"/>
    </location>
</feature>
<evidence type="ECO:0000256" key="2">
    <source>
        <dbReference type="ARBA" id="ARBA00004251"/>
    </source>
</evidence>
<keyword evidence="16" id="KW-0175">Coiled coil</keyword>
<dbReference type="PROSITE" id="PS00452">
    <property type="entry name" value="GUANYLATE_CYCLASE_1"/>
    <property type="match status" value="1"/>
</dbReference>
<evidence type="ECO:0000256" key="1">
    <source>
        <dbReference type="ARBA" id="ARBA00001436"/>
    </source>
</evidence>
<gene>
    <name evidence="23" type="primary">LOC106818615</name>
</gene>
<dbReference type="SUPFAM" id="SSF56112">
    <property type="entry name" value="Protein kinase-like (PK-like)"/>
    <property type="match status" value="1"/>
</dbReference>
<evidence type="ECO:0000256" key="4">
    <source>
        <dbReference type="ARBA" id="ARBA00022692"/>
    </source>
</evidence>
<evidence type="ECO:0000256" key="6">
    <source>
        <dbReference type="ARBA" id="ARBA00022741"/>
    </source>
</evidence>
<evidence type="ECO:0000256" key="18">
    <source>
        <dbReference type="SAM" id="Phobius"/>
    </source>
</evidence>
<keyword evidence="4 18" id="KW-0812">Transmembrane</keyword>
<feature type="transmembrane region" description="Helical" evidence="18">
    <location>
        <begin position="957"/>
        <end position="976"/>
    </location>
</feature>
<keyword evidence="22" id="KW-1185">Reference proteome</keyword>
<dbReference type="InterPro" id="IPR001245">
    <property type="entry name" value="Ser-Thr/Tyr_kinase_cat_dom"/>
</dbReference>
<dbReference type="PANTHER" id="PTHR11920:SF502">
    <property type="entry name" value="GUANYLATE CYCLASE"/>
    <property type="match status" value="1"/>
</dbReference>
<dbReference type="GeneID" id="106818615"/>
<evidence type="ECO:0000256" key="3">
    <source>
        <dbReference type="ARBA" id="ARBA00012202"/>
    </source>
</evidence>
<dbReference type="InterPro" id="IPR050401">
    <property type="entry name" value="Cyclic_nucleotide_synthase"/>
</dbReference>
<protein>
    <recommendedName>
        <fullName evidence="3 15">Guanylate cyclase</fullName>
        <ecNumber evidence="3 15">4.6.1.2</ecNumber>
    </recommendedName>
</protein>
<keyword evidence="12 14" id="KW-0456">Lyase</keyword>
<dbReference type="Proteomes" id="UP000695022">
    <property type="component" value="Unplaced"/>
</dbReference>
<dbReference type="Pfam" id="PF01094">
    <property type="entry name" value="ANF_receptor"/>
    <property type="match status" value="2"/>
</dbReference>
<sequence>MEVRRWRKVLALLPIVIVTLVRAGSNYGKLIETGGGVALDTNDTSVITIKLGLLIPWQASFDEFGGPTSASAVSIAVEKIHADPTLGTKFRIGVITRDSNCDARQAAGSMVKMYFEDKVDVVIGPPCSLFFKQNNITMVHIASYEDDPSDNFIIKTLTKLTTLTRIVMVITPARDRRNIMLHAYDLGMTKGDYVFFTMDMIPDDDVIDASETWWGTDNRNEEARQAFESVFHISLAALTGTQVNQFRVEVATRMRRPPWKEYMSKLWMDNMGDKYSPFLHDAVILYALSLNKTLTAGGDYRNGTLVAANAKNFFFKGISGNAIIDANGDRMPDYWITDMSPDGDFIRIAELINTEQGRRQYRWVAEPYWPGGMRGHAYAPPAEPLCGFYGEFCREPSYATMYVIIGVVLGCVILTACVVFGCWIFKRRVYESQLRSTSWKIDYDSIELLDVKSRHSKKRVKDGSKPSMKSGSDKEAAGISGDASKSSGSQSKSQPTSSVQTTYAKIGYYRGTMVAIKDVTKEHINVSRNVLKEFFTIRDLLHENVNPFIGACIEPPNIAIIWQYCHKGSLVDIIENYDVKLDNSFKLSMIADIARGMEYLHKSILHSHGNLKSTNCLVDNRWTVKITDYGLQSFLMGMGQKEEEDENYMFLRKQWTAPEILRENFPSPKGTQKGDVYSFAIIAYEVCGRQPAYNFDNMVPRDAINRVRNGEAKPFRPPLPDDEFVDISPKIKELICNCWSENTEVRPPFTSIRKTLRDINGGDIIIIDMILNMMEKYSNNLEEIVDERTEQLNEEKLKTDKLLYRMLPATVADNLKLGRAVQPEAYEEARIVILYCHQQPVAQLAAFWSIPLVSWVAADPEFGDKVMYSTMTRILGPFRKIVDFLNDLYTCFDDIIAKHDVYKVETIGDAYMVVSGVPIRNGVRHVQEIANVALDLLSSSNNFRIRHRPNMRMQLRIGLHTGPVVAGVVGLIMPRYCLFGDTVNMTARMESNGKPSHIHISKQFQIALKDLNIYEIYPRGEMSVKGKGMQMTY</sequence>
<dbReference type="SUPFAM" id="SSF55073">
    <property type="entry name" value="Nucleotide cyclase"/>
    <property type="match status" value="1"/>
</dbReference>
<dbReference type="EC" id="4.6.1.2" evidence="3 15"/>
<keyword evidence="6" id="KW-0547">Nucleotide-binding</keyword>
<comment type="subcellular location">
    <subcellularLocation>
        <location evidence="2">Cell membrane</location>
        <topology evidence="2">Single-pass type I membrane protein</topology>
    </subcellularLocation>
</comment>
<keyword evidence="7 18" id="KW-1133">Transmembrane helix</keyword>
<feature type="compositionally biased region" description="Low complexity" evidence="17">
    <location>
        <begin position="477"/>
        <end position="498"/>
    </location>
</feature>
<dbReference type="Pfam" id="PF00211">
    <property type="entry name" value="Guanylate_cyc"/>
    <property type="match status" value="1"/>
</dbReference>
<evidence type="ECO:0000256" key="11">
    <source>
        <dbReference type="ARBA" id="ARBA00023180"/>
    </source>
</evidence>
<dbReference type="CDD" id="cd06352">
    <property type="entry name" value="PBP1_NPR_GC-like"/>
    <property type="match status" value="1"/>
</dbReference>
<evidence type="ECO:0000313" key="23">
    <source>
        <dbReference type="RefSeq" id="XP_014678795.1"/>
    </source>
</evidence>
<evidence type="ECO:0000256" key="16">
    <source>
        <dbReference type="SAM" id="Coils"/>
    </source>
</evidence>
<evidence type="ECO:0000256" key="15">
    <source>
        <dbReference type="RuleBase" id="RU003431"/>
    </source>
</evidence>
<dbReference type="Gene3D" id="3.40.50.2300">
    <property type="match status" value="3"/>
</dbReference>
<comment type="catalytic activity">
    <reaction evidence="1 15">
        <text>GTP = 3',5'-cyclic GMP + diphosphate</text>
        <dbReference type="Rhea" id="RHEA:13665"/>
        <dbReference type="ChEBI" id="CHEBI:33019"/>
        <dbReference type="ChEBI" id="CHEBI:37565"/>
        <dbReference type="ChEBI" id="CHEBI:57746"/>
        <dbReference type="EC" id="4.6.1.2"/>
    </reaction>
</comment>
<dbReference type="InterPro" id="IPR000719">
    <property type="entry name" value="Prot_kinase_dom"/>
</dbReference>
<dbReference type="PROSITE" id="PS50125">
    <property type="entry name" value="GUANYLATE_CYCLASE_2"/>
    <property type="match status" value="1"/>
</dbReference>
<keyword evidence="9 18" id="KW-0472">Membrane</keyword>
<evidence type="ECO:0000313" key="22">
    <source>
        <dbReference type="Proteomes" id="UP000695022"/>
    </source>
</evidence>
<dbReference type="InterPro" id="IPR001170">
    <property type="entry name" value="ANPR/GUC"/>
</dbReference>
<feature type="transmembrane region" description="Helical" evidence="18">
    <location>
        <begin position="401"/>
        <end position="425"/>
    </location>
</feature>
<dbReference type="InterPro" id="IPR011009">
    <property type="entry name" value="Kinase-like_dom_sf"/>
</dbReference>
<feature type="domain" description="Protein kinase" evidence="20">
    <location>
        <begin position="469"/>
        <end position="766"/>
    </location>
</feature>
<evidence type="ECO:0000256" key="12">
    <source>
        <dbReference type="ARBA" id="ARBA00023239"/>
    </source>
</evidence>
<evidence type="ECO:0000256" key="7">
    <source>
        <dbReference type="ARBA" id="ARBA00022989"/>
    </source>
</evidence>
<dbReference type="CDD" id="cd07302">
    <property type="entry name" value="CHD"/>
    <property type="match status" value="1"/>
</dbReference>
<dbReference type="Pfam" id="PF07701">
    <property type="entry name" value="HNOBA"/>
    <property type="match status" value="1"/>
</dbReference>
<evidence type="ECO:0000256" key="5">
    <source>
        <dbReference type="ARBA" id="ARBA00022729"/>
    </source>
</evidence>
<dbReference type="Gene3D" id="3.30.70.1230">
    <property type="entry name" value="Nucleotide cyclase"/>
    <property type="match status" value="1"/>
</dbReference>
<feature type="region of interest" description="Disordered" evidence="17">
    <location>
        <begin position="457"/>
        <end position="498"/>
    </location>
</feature>
<dbReference type="PANTHER" id="PTHR11920">
    <property type="entry name" value="GUANYLYL CYCLASE"/>
    <property type="match status" value="1"/>
</dbReference>
<keyword evidence="11" id="KW-0325">Glycoprotein</keyword>
<dbReference type="InterPro" id="IPR001054">
    <property type="entry name" value="A/G_cyclase"/>
</dbReference>
<keyword evidence="8" id="KW-0342">GTP-binding</keyword>
<evidence type="ECO:0000256" key="17">
    <source>
        <dbReference type="SAM" id="MobiDB-lite"/>
    </source>
</evidence>
<dbReference type="RefSeq" id="XP_014678795.1">
    <property type="nucleotide sequence ID" value="XM_014823309.1"/>
</dbReference>
<keyword evidence="10" id="KW-0675">Receptor</keyword>
<feature type="signal peptide" evidence="19">
    <location>
        <begin position="1"/>
        <end position="23"/>
    </location>
</feature>
<organism evidence="22 23">
    <name type="scientific">Priapulus caudatus</name>
    <name type="common">Priapulid worm</name>
    <dbReference type="NCBI Taxonomy" id="37621"/>
    <lineage>
        <taxon>Eukaryota</taxon>
        <taxon>Metazoa</taxon>
        <taxon>Ecdysozoa</taxon>
        <taxon>Scalidophora</taxon>
        <taxon>Priapulida</taxon>
        <taxon>Priapulimorpha</taxon>
        <taxon>Priapulimorphida</taxon>
        <taxon>Priapulidae</taxon>
        <taxon>Priapulus</taxon>
    </lineage>
</organism>
<keyword evidence="13 15" id="KW-0141">cGMP biosynthesis</keyword>
<dbReference type="InterPro" id="IPR011645">
    <property type="entry name" value="HNOB_dom_associated"/>
</dbReference>
<reference evidence="23" key="1">
    <citation type="submission" date="2025-08" db="UniProtKB">
        <authorList>
            <consortium name="RefSeq"/>
        </authorList>
    </citation>
    <scope>IDENTIFICATION</scope>
</reference>
<dbReference type="InterPro" id="IPR028082">
    <property type="entry name" value="Peripla_BP_I"/>
</dbReference>
<evidence type="ECO:0000256" key="19">
    <source>
        <dbReference type="SAM" id="SignalP"/>
    </source>
</evidence>
<evidence type="ECO:0000256" key="13">
    <source>
        <dbReference type="ARBA" id="ARBA00023293"/>
    </source>
</evidence>
<name>A0ABM1F2X4_PRICU</name>
<dbReference type="InterPro" id="IPR018297">
    <property type="entry name" value="A/G_cyclase_CS"/>
</dbReference>
<dbReference type="PRINTS" id="PR00255">
    <property type="entry name" value="NATPEPTIDER"/>
</dbReference>
<dbReference type="Gene3D" id="1.10.510.10">
    <property type="entry name" value="Transferase(Phosphotransferase) domain 1"/>
    <property type="match status" value="1"/>
</dbReference>